<feature type="compositionally biased region" description="Polar residues" evidence="1">
    <location>
        <begin position="79"/>
        <end position="101"/>
    </location>
</feature>
<dbReference type="EMBL" id="JADYXP020000009">
    <property type="protein sequence ID" value="KAL0116612.1"/>
    <property type="molecule type" value="Genomic_DNA"/>
</dbReference>
<keyword evidence="2" id="KW-0732">Signal</keyword>
<evidence type="ECO:0000313" key="3">
    <source>
        <dbReference type="EMBL" id="KAL0116612.1"/>
    </source>
</evidence>
<name>A0AAW2FMG7_9HYME</name>
<sequence>MKPQLVIRIAFLLTTIQLGRETLAAAKGSTPSSVSQEKRKKHSDDPNNSRRNADPYIIDAPNRKPENPTSRPRRRQLHSENATDSNSSELNANRLSPVTTTADHKLRASPSKPHKYQVHSDDATDLDGSRLYENSIPPAAPNHKPRTPPSNLHQAHSVGATNLDHLRRYVITVPRKPATSKPKQGMLSNNAPREYVLYEYYNDVPEEYSNVAPDQYSNAMLFSIYSLVPARPDRRSNSAETRGYPSIKDGASRISLSDDGESKL</sequence>
<feature type="compositionally biased region" description="Basic and acidic residues" evidence="1">
    <location>
        <begin position="42"/>
        <end position="53"/>
    </location>
</feature>
<evidence type="ECO:0000256" key="2">
    <source>
        <dbReference type="SAM" id="SignalP"/>
    </source>
</evidence>
<keyword evidence="4" id="KW-1185">Reference proteome</keyword>
<dbReference type="Proteomes" id="UP001430953">
    <property type="component" value="Unassembled WGS sequence"/>
</dbReference>
<proteinExistence type="predicted"/>
<organism evidence="3 4">
    <name type="scientific">Cardiocondyla obscurior</name>
    <dbReference type="NCBI Taxonomy" id="286306"/>
    <lineage>
        <taxon>Eukaryota</taxon>
        <taxon>Metazoa</taxon>
        <taxon>Ecdysozoa</taxon>
        <taxon>Arthropoda</taxon>
        <taxon>Hexapoda</taxon>
        <taxon>Insecta</taxon>
        <taxon>Pterygota</taxon>
        <taxon>Neoptera</taxon>
        <taxon>Endopterygota</taxon>
        <taxon>Hymenoptera</taxon>
        <taxon>Apocrita</taxon>
        <taxon>Aculeata</taxon>
        <taxon>Formicoidea</taxon>
        <taxon>Formicidae</taxon>
        <taxon>Myrmicinae</taxon>
        <taxon>Cardiocondyla</taxon>
    </lineage>
</organism>
<feature type="region of interest" description="Disordered" evidence="1">
    <location>
        <begin position="232"/>
        <end position="264"/>
    </location>
</feature>
<feature type="chain" id="PRO_5043889911" evidence="2">
    <location>
        <begin position="25"/>
        <end position="264"/>
    </location>
</feature>
<dbReference type="AlphaFoldDB" id="A0AAW2FMG7"/>
<accession>A0AAW2FMG7</accession>
<reference evidence="3 4" key="1">
    <citation type="submission" date="2023-03" db="EMBL/GenBank/DDBJ databases">
        <title>High recombination rates correlate with genetic variation in Cardiocondyla obscurior ants.</title>
        <authorList>
            <person name="Errbii M."/>
        </authorList>
    </citation>
    <scope>NUCLEOTIDE SEQUENCE [LARGE SCALE GENOMIC DNA]</scope>
    <source>
        <strain evidence="3">Alpha-2009</strain>
        <tissue evidence="3">Whole body</tissue>
    </source>
</reference>
<gene>
    <name evidence="3" type="ORF">PUN28_009922</name>
</gene>
<evidence type="ECO:0000313" key="4">
    <source>
        <dbReference type="Proteomes" id="UP001430953"/>
    </source>
</evidence>
<evidence type="ECO:0000256" key="1">
    <source>
        <dbReference type="SAM" id="MobiDB-lite"/>
    </source>
</evidence>
<feature type="region of interest" description="Disordered" evidence="1">
    <location>
        <begin position="24"/>
        <end position="161"/>
    </location>
</feature>
<feature type="compositionally biased region" description="Basic and acidic residues" evidence="1">
    <location>
        <begin position="118"/>
        <end position="130"/>
    </location>
</feature>
<feature type="signal peptide" evidence="2">
    <location>
        <begin position="1"/>
        <end position="24"/>
    </location>
</feature>
<protein>
    <submittedName>
        <fullName evidence="3">Uncharacterized protein</fullName>
    </submittedName>
</protein>
<comment type="caution">
    <text evidence="3">The sequence shown here is derived from an EMBL/GenBank/DDBJ whole genome shotgun (WGS) entry which is preliminary data.</text>
</comment>